<dbReference type="CDD" id="cd03801">
    <property type="entry name" value="GT4_PimA-like"/>
    <property type="match status" value="1"/>
</dbReference>
<dbReference type="Pfam" id="PF00535">
    <property type="entry name" value="Glycos_transf_2"/>
    <property type="match status" value="1"/>
</dbReference>
<dbReference type="CDD" id="cd00761">
    <property type="entry name" value="Glyco_tranf_GTA_type"/>
    <property type="match status" value="1"/>
</dbReference>
<dbReference type="EMBL" id="BLVP01000043">
    <property type="protein sequence ID" value="GFM38536.1"/>
    <property type="molecule type" value="Genomic_DNA"/>
</dbReference>
<reference evidence="2 3" key="1">
    <citation type="submission" date="2020-05" db="EMBL/GenBank/DDBJ databases">
        <title>Draft genome sequence of Desulfovibrio psychrotolerans JS1T.</title>
        <authorList>
            <person name="Ueno A."/>
            <person name="Tamazawa S."/>
            <person name="Tamamura S."/>
            <person name="Murakami T."/>
            <person name="Kiyama T."/>
            <person name="Inomata H."/>
            <person name="Amano Y."/>
            <person name="Miyakawa K."/>
            <person name="Tamaki H."/>
            <person name="Naganuma T."/>
            <person name="Kaneko K."/>
        </authorList>
    </citation>
    <scope>NUCLEOTIDE SEQUENCE [LARGE SCALE GENOMIC DNA]</scope>
    <source>
        <strain evidence="2 3">JS1</strain>
    </source>
</reference>
<dbReference type="SUPFAM" id="SSF53448">
    <property type="entry name" value="Nucleotide-diphospho-sugar transferases"/>
    <property type="match status" value="1"/>
</dbReference>
<evidence type="ECO:0000259" key="1">
    <source>
        <dbReference type="Pfam" id="PF00535"/>
    </source>
</evidence>
<dbReference type="InterPro" id="IPR029044">
    <property type="entry name" value="Nucleotide-diphossugar_trans"/>
</dbReference>
<organism evidence="2 3">
    <name type="scientific">Desulfovibrio psychrotolerans</name>
    <dbReference type="NCBI Taxonomy" id="415242"/>
    <lineage>
        <taxon>Bacteria</taxon>
        <taxon>Pseudomonadati</taxon>
        <taxon>Thermodesulfobacteriota</taxon>
        <taxon>Desulfovibrionia</taxon>
        <taxon>Desulfovibrionales</taxon>
        <taxon>Desulfovibrionaceae</taxon>
        <taxon>Desulfovibrio</taxon>
    </lineage>
</organism>
<evidence type="ECO:0000313" key="2">
    <source>
        <dbReference type="EMBL" id="GFM38536.1"/>
    </source>
</evidence>
<protein>
    <recommendedName>
        <fullName evidence="1">Glycosyltransferase 2-like domain-containing protein</fullName>
    </recommendedName>
</protein>
<dbReference type="AlphaFoldDB" id="A0A7J0BXV5"/>
<dbReference type="SUPFAM" id="SSF53756">
    <property type="entry name" value="UDP-Glycosyltransferase/glycogen phosphorylase"/>
    <property type="match status" value="1"/>
</dbReference>
<keyword evidence="3" id="KW-1185">Reference proteome</keyword>
<feature type="domain" description="Glycosyltransferase 2-like" evidence="1">
    <location>
        <begin position="65"/>
        <end position="208"/>
    </location>
</feature>
<dbReference type="Pfam" id="PF13692">
    <property type="entry name" value="Glyco_trans_1_4"/>
    <property type="match status" value="1"/>
</dbReference>
<comment type="caution">
    <text evidence="2">The sequence shown here is derived from an EMBL/GenBank/DDBJ whole genome shotgun (WGS) entry which is preliminary data.</text>
</comment>
<evidence type="ECO:0000313" key="3">
    <source>
        <dbReference type="Proteomes" id="UP000503820"/>
    </source>
</evidence>
<proteinExistence type="predicted"/>
<dbReference type="Gene3D" id="3.90.550.10">
    <property type="entry name" value="Spore Coat Polysaccharide Biosynthesis Protein SpsA, Chain A"/>
    <property type="match status" value="1"/>
</dbReference>
<dbReference type="Gene3D" id="3.40.50.2000">
    <property type="entry name" value="Glycogen Phosphorylase B"/>
    <property type="match status" value="2"/>
</dbReference>
<dbReference type="PANTHER" id="PTHR43685:SF2">
    <property type="entry name" value="GLYCOSYLTRANSFERASE 2-LIKE DOMAIN-CONTAINING PROTEIN"/>
    <property type="match status" value="1"/>
</dbReference>
<accession>A0A7J0BXV5</accession>
<dbReference type="InterPro" id="IPR050834">
    <property type="entry name" value="Glycosyltransf_2"/>
</dbReference>
<dbReference type="PANTHER" id="PTHR43685">
    <property type="entry name" value="GLYCOSYLTRANSFERASE"/>
    <property type="match status" value="1"/>
</dbReference>
<sequence length="968" mass="107416">MNAELLEQAVKGLESTGKRPKNLHAAVIDYLTNTGESAVLVDWLMQSHRSEGSVKAPELDKPLISVVIPCYNHAEYLPDCIRSVVSQSFSELEIIVINDGSSDNTESVAKACIDAYPQHRIRYYAQPNSGLVASRNKGITRAKGEFILPLDADDLIAPSFLAQTVPVLMAHAHFGYVSTKALFFGDVNKIWPAQEFNPLSFFFMNQQTCTTLFRKSMWRELHGYRSEMVHGYEDWEFWIRATQQGWAGAQIAEPLFFYRRKKQSMLMDSRSKDVMIKEQIVRLNPAVYDASILPQVQDELTRPNWIPPRLIRENIAIRRRQAAGEEPLNHNGIAAQQEALAERVRKAIAYIVPEIAPYIAQAKPAGAADAFAALARQIIARTHKFFELQSPERAVEMAAILLAQYPLEKLAVTHAMQTLARAGNIAPAHALGGFYLSLWHWDRDILEFFSQLFSIQASIAESPAQKLGLYEGAALFAPHSSRAFGELYAFEVQAGMLSVAERTLCQAMGFSHTLTDLAAPSAPAPCSATRNTARERKHIWYVADGFGASNSGVNGVTQARFMTLASLLYNDDLCDITIITPMDLGLPGAIAEFARHCHALRDKQNPPWPEWIPTVRRNAHSAMGITEQSFMQGEWLPCRLPGSKPDLIIIEGVRRLPHDYLQELGLPFACPTVYMNHNSPFHFAADITDDSSLAAMVDALRNYTVNICVAENVTKEWQAIPELAHNKSLTIHNCIREDEAAEVAAKSAAQTRAKLGLPENAFLIICLASIQVRKGQDILLDAMGAIVAEIPDAQLLLVGPVLPGFGGEGIVQQAQRSPHADRIHILGPRDNALEYLYAADLSVLPSRGEALPLSILEGMVLGTPCVASDVNGIPELVVHGETGYMFPLAQPHMLAEYVIALARDSASLASMAEKGRERYWKHFSREKHVQRWREVLMEIFACHSSDAESHQRDCAQPDAKDFSARLHR</sequence>
<dbReference type="RefSeq" id="WP_174411149.1">
    <property type="nucleotide sequence ID" value="NZ_BLVP01000043.1"/>
</dbReference>
<dbReference type="Proteomes" id="UP000503820">
    <property type="component" value="Unassembled WGS sequence"/>
</dbReference>
<name>A0A7J0BXV5_9BACT</name>
<dbReference type="InterPro" id="IPR001173">
    <property type="entry name" value="Glyco_trans_2-like"/>
</dbReference>
<gene>
    <name evidence="2" type="ORF">DSM19430T_32200</name>
</gene>